<dbReference type="GO" id="GO:0004803">
    <property type="term" value="F:transposase activity"/>
    <property type="evidence" value="ECO:0007669"/>
    <property type="project" value="InterPro"/>
</dbReference>
<dbReference type="PANTHER" id="PTHR33055:SF3">
    <property type="entry name" value="PUTATIVE TRANSPOSASE FOR IS117-RELATED"/>
    <property type="match status" value="1"/>
</dbReference>
<dbReference type="RefSeq" id="WP_120743643.1">
    <property type="nucleotide sequence ID" value="NZ_CP032568.1"/>
</dbReference>
<feature type="domain" description="Transposase IS110-like N-terminal" evidence="1">
    <location>
        <begin position="3"/>
        <end position="158"/>
    </location>
</feature>
<evidence type="ECO:0000313" key="3">
    <source>
        <dbReference type="EMBL" id="AYF78560.1"/>
    </source>
</evidence>
<dbReference type="NCBIfam" id="NF033542">
    <property type="entry name" value="transpos_IS110"/>
    <property type="match status" value="1"/>
</dbReference>
<dbReference type="GO" id="GO:0003677">
    <property type="term" value="F:DNA binding"/>
    <property type="evidence" value="ECO:0007669"/>
    <property type="project" value="InterPro"/>
</dbReference>
<dbReference type="Pfam" id="PF01548">
    <property type="entry name" value="DEDD_Tnp_IS110"/>
    <property type="match status" value="1"/>
</dbReference>
<dbReference type="AlphaFoldDB" id="A0A386ZMY7"/>
<keyword evidence="4" id="KW-1185">Reference proteome</keyword>
<proteinExistence type="predicted"/>
<gene>
    <name evidence="3" type="ORF">D7D52_37420</name>
</gene>
<dbReference type="OrthoDB" id="3188901at2"/>
<dbReference type="InterPro" id="IPR002525">
    <property type="entry name" value="Transp_IS110-like_N"/>
</dbReference>
<dbReference type="InterPro" id="IPR047650">
    <property type="entry name" value="Transpos_IS110"/>
</dbReference>
<evidence type="ECO:0000259" key="2">
    <source>
        <dbReference type="Pfam" id="PF02371"/>
    </source>
</evidence>
<evidence type="ECO:0000259" key="1">
    <source>
        <dbReference type="Pfam" id="PF01548"/>
    </source>
</evidence>
<sequence>MFVGWDWGNTAHDVTVIDPAGGRIDRLALPHTEEGIARALAKLACHGDPGELPVAIETNRGLVVDRLLAAGHPVIPVHPNAFHAARPRWGAARAKNDPGDSFKLADYARTDIHRLPRLAPTLPETLELQALTRQRDDHLGLRIAAVNQLAALLDQHWPGGKTIFAHLHSPIALDFLDRYPTPQTAARLTAARIETFCKRRSYSGRRTGSELLTRLRAAPITASRFGEPVVAQLVRAQVAIVRALQASIDALDAVIADAVAAHPYARLLIDLPRIGTLNLAQIIGEVGPILERVNTFEQLAAETGVAPVTRASGKSRTVAFRHATNRRARQALHIWFDNSRRGNSWARQRYAAARARGQRHPHALRTLGRAWMRIIWACWRTKIAYNPTRHEPEKQPIAA</sequence>
<dbReference type="GO" id="GO:0006313">
    <property type="term" value="P:DNA transposition"/>
    <property type="evidence" value="ECO:0007669"/>
    <property type="project" value="InterPro"/>
</dbReference>
<organism evidence="3 4">
    <name type="scientific">Nocardia yunnanensis</name>
    <dbReference type="NCBI Taxonomy" id="2382165"/>
    <lineage>
        <taxon>Bacteria</taxon>
        <taxon>Bacillati</taxon>
        <taxon>Actinomycetota</taxon>
        <taxon>Actinomycetes</taxon>
        <taxon>Mycobacteriales</taxon>
        <taxon>Nocardiaceae</taxon>
        <taxon>Nocardia</taxon>
    </lineage>
</organism>
<dbReference type="InterPro" id="IPR003346">
    <property type="entry name" value="Transposase_20"/>
</dbReference>
<feature type="domain" description="Transposase IS116/IS110/IS902 C-terminal" evidence="2">
    <location>
        <begin position="266"/>
        <end position="350"/>
    </location>
</feature>
<dbReference type="EMBL" id="CP032568">
    <property type="protein sequence ID" value="AYF78560.1"/>
    <property type="molecule type" value="Genomic_DNA"/>
</dbReference>
<dbReference type="PANTHER" id="PTHR33055">
    <property type="entry name" value="TRANSPOSASE FOR INSERTION SEQUENCE ELEMENT IS1111A"/>
    <property type="match status" value="1"/>
</dbReference>
<name>A0A386ZMY7_9NOCA</name>
<protein>
    <submittedName>
        <fullName evidence="3">IS110 family transposase</fullName>
    </submittedName>
</protein>
<dbReference type="KEGG" id="nyu:D7D52_37420"/>
<accession>A0A386ZMY7</accession>
<reference evidence="3 4" key="1">
    <citation type="submission" date="2018-09" db="EMBL/GenBank/DDBJ databases">
        <title>Nocardia yunnanensis sp. nov., an actinomycete isolated from a soil sample.</title>
        <authorList>
            <person name="Zhang J."/>
        </authorList>
    </citation>
    <scope>NUCLEOTIDE SEQUENCE [LARGE SCALE GENOMIC DNA]</scope>
    <source>
        <strain evidence="3 4">CFHS0054</strain>
    </source>
</reference>
<evidence type="ECO:0000313" key="4">
    <source>
        <dbReference type="Proteomes" id="UP000267164"/>
    </source>
</evidence>
<dbReference type="Proteomes" id="UP000267164">
    <property type="component" value="Chromosome"/>
</dbReference>
<dbReference type="Pfam" id="PF02371">
    <property type="entry name" value="Transposase_20"/>
    <property type="match status" value="1"/>
</dbReference>